<feature type="region of interest" description="Disordered" evidence="1">
    <location>
        <begin position="71"/>
        <end position="91"/>
    </location>
</feature>
<protein>
    <submittedName>
        <fullName evidence="2">Uncharacterized protein</fullName>
    </submittedName>
</protein>
<evidence type="ECO:0000256" key="1">
    <source>
        <dbReference type="SAM" id="MobiDB-lite"/>
    </source>
</evidence>
<dbReference type="Proteomes" id="UP001152766">
    <property type="component" value="Unassembled WGS sequence"/>
</dbReference>
<dbReference type="RefSeq" id="WP_268152824.1">
    <property type="nucleotide sequence ID" value="NZ_JAPPUW010000017.1"/>
</dbReference>
<dbReference type="AlphaFoldDB" id="A0A9X4LHC0"/>
<organism evidence="2 3">
    <name type="scientific">Pelomonas aquatica</name>
    <dbReference type="NCBI Taxonomy" id="431058"/>
    <lineage>
        <taxon>Bacteria</taxon>
        <taxon>Pseudomonadati</taxon>
        <taxon>Pseudomonadota</taxon>
        <taxon>Betaproteobacteria</taxon>
        <taxon>Burkholderiales</taxon>
        <taxon>Sphaerotilaceae</taxon>
        <taxon>Roseateles</taxon>
    </lineage>
</organism>
<evidence type="ECO:0000313" key="3">
    <source>
        <dbReference type="Proteomes" id="UP001152766"/>
    </source>
</evidence>
<dbReference type="EMBL" id="SGUG01000018">
    <property type="protein sequence ID" value="MDG0863512.1"/>
    <property type="molecule type" value="Genomic_DNA"/>
</dbReference>
<gene>
    <name evidence="2" type="ORF">EXJ73_13660</name>
</gene>
<name>A0A9X4LHC0_9BURK</name>
<reference evidence="2" key="1">
    <citation type="submission" date="2019-02" db="EMBL/GenBank/DDBJ databases">
        <title>Draft genome of the type strain Pelomonas aquatica CCUG 52575T.</title>
        <authorList>
            <person name="Gomila M."/>
            <person name="Lalucat J."/>
        </authorList>
    </citation>
    <scope>NUCLEOTIDE SEQUENCE</scope>
    <source>
        <strain evidence="2">CCUG 52575</strain>
    </source>
</reference>
<comment type="caution">
    <text evidence="2">The sequence shown here is derived from an EMBL/GenBank/DDBJ whole genome shotgun (WGS) entry which is preliminary data.</text>
</comment>
<sequence>MNSINGVGAGTSYKVDYLDARSNSIPDATSLARKTELTTTLTVQIDQFTQQPIVPRFPWLSRLTAELEAAAKQRPTFPPTSTLGNHIDKTA</sequence>
<evidence type="ECO:0000313" key="2">
    <source>
        <dbReference type="EMBL" id="MDG0863512.1"/>
    </source>
</evidence>
<proteinExistence type="predicted"/>
<accession>A0A9X4LHC0</accession>
<keyword evidence="3" id="KW-1185">Reference proteome</keyword>